<name>J9FRE4_9ZZZZ</name>
<evidence type="ECO:0000313" key="1">
    <source>
        <dbReference type="EMBL" id="EJW97521.1"/>
    </source>
</evidence>
<accession>J9FRE4</accession>
<dbReference type="AlphaFoldDB" id="J9FRE4"/>
<gene>
    <name evidence="1" type="ORF">EVA_14372</name>
</gene>
<reference evidence="1" key="1">
    <citation type="journal article" date="2012" name="PLoS ONE">
        <title>Gene sets for utilization of primary and secondary nutrition supplies in the distal gut of endangered iberian lynx.</title>
        <authorList>
            <person name="Alcaide M."/>
            <person name="Messina E."/>
            <person name="Richter M."/>
            <person name="Bargiela R."/>
            <person name="Peplies J."/>
            <person name="Huws S.A."/>
            <person name="Newbold C.J."/>
            <person name="Golyshin P.N."/>
            <person name="Simon M.A."/>
            <person name="Lopez G."/>
            <person name="Yakimov M.M."/>
            <person name="Ferrer M."/>
        </authorList>
    </citation>
    <scope>NUCLEOTIDE SEQUENCE</scope>
</reference>
<proteinExistence type="predicted"/>
<comment type="caution">
    <text evidence="1">The sequence shown here is derived from an EMBL/GenBank/DDBJ whole genome shotgun (WGS) entry which is preliminary data.</text>
</comment>
<organism evidence="1">
    <name type="scientific">gut metagenome</name>
    <dbReference type="NCBI Taxonomy" id="749906"/>
    <lineage>
        <taxon>unclassified sequences</taxon>
        <taxon>metagenomes</taxon>
        <taxon>organismal metagenomes</taxon>
    </lineage>
</organism>
<sequence>MIKILNFSSKYAFKSSILILSCSIVSRSRTVTAPSVSDSKS</sequence>
<protein>
    <submittedName>
        <fullName evidence="1">Secreted protein</fullName>
    </submittedName>
</protein>
<dbReference type="EMBL" id="AMCI01004724">
    <property type="protein sequence ID" value="EJW97521.1"/>
    <property type="molecule type" value="Genomic_DNA"/>
</dbReference>